<keyword evidence="7 9" id="KW-0808">Transferase</keyword>
<dbReference type="Pfam" id="PF04095">
    <property type="entry name" value="NAPRTase"/>
    <property type="match status" value="1"/>
</dbReference>
<evidence type="ECO:0000259" key="10">
    <source>
        <dbReference type="Pfam" id="PF04095"/>
    </source>
</evidence>
<protein>
    <recommendedName>
        <fullName evidence="3 9">Nicotinate phosphoribosyltransferase</fullName>
        <ecNumber evidence="3 9">6.3.4.21</ecNumber>
    </recommendedName>
</protein>
<evidence type="ECO:0000256" key="8">
    <source>
        <dbReference type="ARBA" id="ARBA00048668"/>
    </source>
</evidence>
<evidence type="ECO:0000313" key="13">
    <source>
        <dbReference type="Proteomes" id="UP000192920"/>
    </source>
</evidence>
<dbReference type="Pfam" id="PF17767">
    <property type="entry name" value="NAPRTase_N"/>
    <property type="match status" value="1"/>
</dbReference>
<evidence type="ECO:0000256" key="5">
    <source>
        <dbReference type="ARBA" id="ARBA00022598"/>
    </source>
</evidence>
<dbReference type="GO" id="GO:0005829">
    <property type="term" value="C:cytosol"/>
    <property type="evidence" value="ECO:0007669"/>
    <property type="project" value="TreeGrafter"/>
</dbReference>
<dbReference type="UniPathway" id="UPA00253">
    <property type="reaction ID" value="UER00457"/>
</dbReference>
<comment type="function">
    <text evidence="9">Catalyzes the first step in the biosynthesis of NAD from nicotinic acid, the ATP-dependent synthesis of beta-nicotinate D-ribonucleotide from nicotinate and 5-phospho-D-ribose 1-phosphate.</text>
</comment>
<keyword evidence="13" id="KW-1185">Reference proteome</keyword>
<dbReference type="NCBIfam" id="NF006696">
    <property type="entry name" value="PRK09243.1-3"/>
    <property type="match status" value="1"/>
</dbReference>
<dbReference type="GO" id="GO:0004516">
    <property type="term" value="F:nicotinate phosphoribosyltransferase activity"/>
    <property type="evidence" value="ECO:0007669"/>
    <property type="project" value="UniProtKB-UniRule"/>
</dbReference>
<dbReference type="InterPro" id="IPR036068">
    <property type="entry name" value="Nicotinate_pribotase-like_C"/>
</dbReference>
<evidence type="ECO:0000256" key="6">
    <source>
        <dbReference type="ARBA" id="ARBA00022642"/>
    </source>
</evidence>
<feature type="domain" description="Nicotinate phosphoribosyltransferase N-terminal" evidence="11">
    <location>
        <begin position="9"/>
        <end position="131"/>
    </location>
</feature>
<dbReference type="STRING" id="1123014.SAMN02745746_03080"/>
<keyword evidence="6 9" id="KW-0662">Pyridine nucleotide biosynthesis</keyword>
<dbReference type="InterPro" id="IPR006405">
    <property type="entry name" value="Nic_PRibTrfase_pncB"/>
</dbReference>
<dbReference type="PANTHER" id="PTHR11098">
    <property type="entry name" value="NICOTINATE PHOSPHORIBOSYLTRANSFERASE"/>
    <property type="match status" value="1"/>
</dbReference>
<dbReference type="GO" id="GO:0016757">
    <property type="term" value="F:glycosyltransferase activity"/>
    <property type="evidence" value="ECO:0007669"/>
    <property type="project" value="UniProtKB-KW"/>
</dbReference>
<evidence type="ECO:0000256" key="9">
    <source>
        <dbReference type="RuleBase" id="RU365100"/>
    </source>
</evidence>
<comment type="similarity">
    <text evidence="2 9">Belongs to the NAPRTase family.</text>
</comment>
<dbReference type="Gene3D" id="3.20.20.70">
    <property type="entry name" value="Aldolase class I"/>
    <property type="match status" value="1"/>
</dbReference>
<comment type="catalytic activity">
    <reaction evidence="8 9">
        <text>5-phospho-alpha-D-ribose 1-diphosphate + nicotinate + ATP + H2O = nicotinate beta-D-ribonucleotide + ADP + phosphate + diphosphate</text>
        <dbReference type="Rhea" id="RHEA:36163"/>
        <dbReference type="ChEBI" id="CHEBI:15377"/>
        <dbReference type="ChEBI" id="CHEBI:30616"/>
        <dbReference type="ChEBI" id="CHEBI:32544"/>
        <dbReference type="ChEBI" id="CHEBI:33019"/>
        <dbReference type="ChEBI" id="CHEBI:43474"/>
        <dbReference type="ChEBI" id="CHEBI:57502"/>
        <dbReference type="ChEBI" id="CHEBI:58017"/>
        <dbReference type="ChEBI" id="CHEBI:456216"/>
        <dbReference type="EC" id="6.3.4.21"/>
    </reaction>
</comment>
<dbReference type="NCBIfam" id="TIGR01513">
    <property type="entry name" value="NAPRTase_put"/>
    <property type="match status" value="1"/>
</dbReference>
<dbReference type="PIRSF" id="PIRSF000484">
    <property type="entry name" value="NAPRT"/>
    <property type="match status" value="1"/>
</dbReference>
<dbReference type="Proteomes" id="UP000192920">
    <property type="component" value="Unassembled WGS sequence"/>
</dbReference>
<dbReference type="EC" id="6.3.4.21" evidence="3 9"/>
<name>A0A1Y6C247_9NEIS</name>
<gene>
    <name evidence="12" type="ORF">SAMN02745746_03080</name>
</gene>
<comment type="pathway">
    <text evidence="1 9">Cofactor biosynthesis; NAD(+) biosynthesis; nicotinate D-ribonucleotide from nicotinate: step 1/1.</text>
</comment>
<comment type="PTM">
    <text evidence="9">Transiently phosphorylated on a His residue during the reaction cycle. Phosphorylation strongly increases the affinity for substrates and increases the rate of nicotinate D-ribonucleotide production. Dephosphorylation regenerates the low-affinity form of the enzyme, leading to product release.</text>
</comment>
<evidence type="ECO:0000259" key="11">
    <source>
        <dbReference type="Pfam" id="PF17767"/>
    </source>
</evidence>
<dbReference type="GO" id="GO:0034355">
    <property type="term" value="P:NAD+ biosynthetic process via the salvage pathway"/>
    <property type="evidence" value="ECO:0007669"/>
    <property type="project" value="TreeGrafter"/>
</dbReference>
<evidence type="ECO:0000256" key="2">
    <source>
        <dbReference type="ARBA" id="ARBA00010897"/>
    </source>
</evidence>
<dbReference type="Gene3D" id="3.20.140.10">
    <property type="entry name" value="nicotinate phosphoribosyltransferase"/>
    <property type="match status" value="1"/>
</dbReference>
<feature type="domain" description="Nicotinate/nicotinamide phosphoribosyltransferase" evidence="10">
    <location>
        <begin position="152"/>
        <end position="332"/>
    </location>
</feature>
<evidence type="ECO:0000256" key="7">
    <source>
        <dbReference type="ARBA" id="ARBA00022679"/>
    </source>
</evidence>
<reference evidence="13" key="1">
    <citation type="submission" date="2017-04" db="EMBL/GenBank/DDBJ databases">
        <authorList>
            <person name="Varghese N."/>
            <person name="Submissions S."/>
        </authorList>
    </citation>
    <scope>NUCLEOTIDE SEQUENCE [LARGE SCALE GENOMIC DNA]</scope>
    <source>
        <strain evidence="13">DSM 22618</strain>
    </source>
</reference>
<dbReference type="InterPro" id="IPR013785">
    <property type="entry name" value="Aldolase_TIM"/>
</dbReference>
<dbReference type="NCBIfam" id="NF009131">
    <property type="entry name" value="PRK12484.1"/>
    <property type="match status" value="1"/>
</dbReference>
<keyword evidence="12" id="KW-0328">Glycosyltransferase</keyword>
<dbReference type="EMBL" id="FXAG01000019">
    <property type="protein sequence ID" value="SMF41278.1"/>
    <property type="molecule type" value="Genomic_DNA"/>
</dbReference>
<keyword evidence="5 9" id="KW-0436">Ligase</keyword>
<dbReference type="CDD" id="cd01570">
    <property type="entry name" value="NAPRTase_A"/>
    <property type="match status" value="1"/>
</dbReference>
<sequence>MSDSPGSVLLTDWYQLTMLQAYFDEGMAETAVFECFVRSLPPGRDFLIAAGLEQLLAYVETLRFAPEELDWLASQHRFKPAFLDYLRDFRFRGDIDAMPEGTLFYPNEPILRVTAPIAQAQLIESRLINLVHFQTVVASKAVRCTLAAPGKRLVDFGFRRTHGGEAGLMAARACYLAGYDGTATVQAGMRFGIPVFGTMAHSYVEAHATEVEAFERFARSQPDNVVFLIDTYDTEAAAHKVAALAPRLAQQGIRIGSVRLDSGDLAAHARAVRAILDEAGQHGIGIFCSGNLDEDELRGLLAAGAPIDGFGVGTRVDTSCDSPYLDCVYKLQEYAGTARRKRSAGKATWPGRKQVYRCYAVDGRFEHDVVALLDEPPPAGVPLLQSSMRQGQRVSEAVPLAQSRDHVAAQLSRLPATRPYRVEISPALQALAQQLDREEH</sequence>
<dbReference type="InterPro" id="IPR041525">
    <property type="entry name" value="N/Namide_PRibTrfase"/>
</dbReference>
<evidence type="ECO:0000256" key="1">
    <source>
        <dbReference type="ARBA" id="ARBA00004952"/>
    </source>
</evidence>
<dbReference type="SUPFAM" id="SSF54675">
    <property type="entry name" value="Nicotinate/Quinolinate PRTase N-terminal domain-like"/>
    <property type="match status" value="1"/>
</dbReference>
<keyword evidence="4" id="KW-0597">Phosphoprotein</keyword>
<evidence type="ECO:0000256" key="3">
    <source>
        <dbReference type="ARBA" id="ARBA00013236"/>
    </source>
</evidence>
<dbReference type="SUPFAM" id="SSF51690">
    <property type="entry name" value="Nicotinate/Quinolinate PRTase C-terminal domain-like"/>
    <property type="match status" value="1"/>
</dbReference>
<dbReference type="AlphaFoldDB" id="A0A1Y6C247"/>
<dbReference type="PANTHER" id="PTHR11098:SF1">
    <property type="entry name" value="NICOTINATE PHOSPHORIBOSYLTRANSFERASE"/>
    <property type="match status" value="1"/>
</dbReference>
<dbReference type="InterPro" id="IPR007229">
    <property type="entry name" value="Nic_PRibTrfase-Fam"/>
</dbReference>
<accession>A0A1Y6C247</accession>
<organism evidence="12 13">
    <name type="scientific">Pseudogulbenkiania subflava DSM 22618</name>
    <dbReference type="NCBI Taxonomy" id="1123014"/>
    <lineage>
        <taxon>Bacteria</taxon>
        <taxon>Pseudomonadati</taxon>
        <taxon>Pseudomonadota</taxon>
        <taxon>Betaproteobacteria</taxon>
        <taxon>Neisseriales</taxon>
        <taxon>Chromobacteriaceae</taxon>
        <taxon>Pseudogulbenkiania</taxon>
    </lineage>
</organism>
<dbReference type="RefSeq" id="WP_085277207.1">
    <property type="nucleotide sequence ID" value="NZ_FXAG01000019.1"/>
</dbReference>
<dbReference type="InterPro" id="IPR040727">
    <property type="entry name" value="NAPRTase_N"/>
</dbReference>
<proteinExistence type="inferred from homology"/>
<evidence type="ECO:0000313" key="12">
    <source>
        <dbReference type="EMBL" id="SMF41278.1"/>
    </source>
</evidence>
<evidence type="ECO:0000256" key="4">
    <source>
        <dbReference type="ARBA" id="ARBA00022553"/>
    </source>
</evidence>